<keyword evidence="3" id="KW-0554">One-carbon metabolism</keyword>
<feature type="non-terminal residue" evidence="7">
    <location>
        <position position="250"/>
    </location>
</feature>
<sequence length="250" mass="26422">MRPITEVAEELGLDRESVIPYGRYKAKIELSAIKSGGRRGKMIVVTGITPTPAGEGKTITTIGLTQSLGRLGKKVVATLREPSLGPIFGIKGGGTGGGKSLIQPQDEVNIHFTGDAHAVASAHNLLAALTDNAAQRGQVDGFRPGGITWRRVMDVEDRAIRSIITGVGGSSNAPLRETGFDIVTASEIMAILALSRDLENLRERISRIVVGYTGDNKPVTAADINAVGSMMALLRYAIQPNIVQTTEGQP</sequence>
<dbReference type="UniPathway" id="UPA00193"/>
<comment type="pathway">
    <text evidence="1">One-carbon metabolism; tetrahydrofolate interconversion.</text>
</comment>
<dbReference type="EMBL" id="UINC01186069">
    <property type="protein sequence ID" value="SVD98111.1"/>
    <property type="molecule type" value="Genomic_DNA"/>
</dbReference>
<dbReference type="EC" id="6.3.4.3" evidence="2"/>
<evidence type="ECO:0000256" key="3">
    <source>
        <dbReference type="ARBA" id="ARBA00022563"/>
    </source>
</evidence>
<dbReference type="InterPro" id="IPR000559">
    <property type="entry name" value="Formate_THF_ligase"/>
</dbReference>
<evidence type="ECO:0000256" key="6">
    <source>
        <dbReference type="ARBA" id="ARBA00022840"/>
    </source>
</evidence>
<evidence type="ECO:0000256" key="1">
    <source>
        <dbReference type="ARBA" id="ARBA00004777"/>
    </source>
</evidence>
<dbReference type="GO" id="GO:0004329">
    <property type="term" value="F:formate-tetrahydrofolate ligase activity"/>
    <property type="evidence" value="ECO:0007669"/>
    <property type="project" value="UniProtKB-EC"/>
</dbReference>
<accession>A0A382ZRL9</accession>
<dbReference type="PROSITE" id="PS00721">
    <property type="entry name" value="FTHFS_1"/>
    <property type="match status" value="1"/>
</dbReference>
<dbReference type="InterPro" id="IPR020628">
    <property type="entry name" value="Formate_THF_ligase_CS"/>
</dbReference>
<keyword evidence="5" id="KW-0547">Nucleotide-binding</keyword>
<evidence type="ECO:0000256" key="5">
    <source>
        <dbReference type="ARBA" id="ARBA00022741"/>
    </source>
</evidence>
<keyword evidence="4" id="KW-0436">Ligase</keyword>
<gene>
    <name evidence="7" type="ORF">METZ01_LOCUS450965</name>
</gene>
<dbReference type="Pfam" id="PF01268">
    <property type="entry name" value="FTHFS"/>
    <property type="match status" value="1"/>
</dbReference>
<dbReference type="AlphaFoldDB" id="A0A382ZRL9"/>
<keyword evidence="6" id="KW-0067">ATP-binding</keyword>
<organism evidence="7">
    <name type="scientific">marine metagenome</name>
    <dbReference type="NCBI Taxonomy" id="408172"/>
    <lineage>
        <taxon>unclassified sequences</taxon>
        <taxon>metagenomes</taxon>
        <taxon>ecological metagenomes</taxon>
    </lineage>
</organism>
<dbReference type="SUPFAM" id="SSF52540">
    <property type="entry name" value="P-loop containing nucleoside triphosphate hydrolases"/>
    <property type="match status" value="1"/>
</dbReference>
<evidence type="ECO:0000313" key="7">
    <source>
        <dbReference type="EMBL" id="SVD98111.1"/>
    </source>
</evidence>
<dbReference type="GO" id="GO:0005524">
    <property type="term" value="F:ATP binding"/>
    <property type="evidence" value="ECO:0007669"/>
    <property type="project" value="UniProtKB-KW"/>
</dbReference>
<dbReference type="InterPro" id="IPR027417">
    <property type="entry name" value="P-loop_NTPase"/>
</dbReference>
<name>A0A382ZRL9_9ZZZZ</name>
<protein>
    <recommendedName>
        <fullName evidence="2">formate--tetrahydrofolate ligase</fullName>
        <ecNumber evidence="2">6.3.4.3</ecNumber>
    </recommendedName>
</protein>
<dbReference type="Gene3D" id="3.40.50.300">
    <property type="entry name" value="P-loop containing nucleotide triphosphate hydrolases"/>
    <property type="match status" value="1"/>
</dbReference>
<reference evidence="7" key="1">
    <citation type="submission" date="2018-05" db="EMBL/GenBank/DDBJ databases">
        <authorList>
            <person name="Lanie J.A."/>
            <person name="Ng W.-L."/>
            <person name="Kazmierczak K.M."/>
            <person name="Andrzejewski T.M."/>
            <person name="Davidsen T.M."/>
            <person name="Wayne K.J."/>
            <person name="Tettelin H."/>
            <person name="Glass J.I."/>
            <person name="Rusch D."/>
            <person name="Podicherti R."/>
            <person name="Tsui H.-C.T."/>
            <person name="Winkler M.E."/>
        </authorList>
    </citation>
    <scope>NUCLEOTIDE SEQUENCE</scope>
</reference>
<evidence type="ECO:0000256" key="2">
    <source>
        <dbReference type="ARBA" id="ARBA00012295"/>
    </source>
</evidence>
<proteinExistence type="predicted"/>
<evidence type="ECO:0000256" key="4">
    <source>
        <dbReference type="ARBA" id="ARBA00022598"/>
    </source>
</evidence>
<dbReference type="GO" id="GO:0035999">
    <property type="term" value="P:tetrahydrofolate interconversion"/>
    <property type="evidence" value="ECO:0007669"/>
    <property type="project" value="UniProtKB-UniPathway"/>
</dbReference>